<protein>
    <submittedName>
        <fullName evidence="2">EF-hand domain-containing protein</fullName>
    </submittedName>
</protein>
<sequence length="149" mass="17169">MKQLKDLFFTPNDLDKDGKWSRQEYLRVNNMYFSPVANVFEKYPMVVEDVYDALFGFPLIQTIETFYEADRNKDGTLSTSEFIAYLNVANLKTDNAASFVQESGGNVNFTQFLALTNSFPNDLFPKNTENYDNWGNAVAIDYSHGNYLY</sequence>
<organism evidence="1 2">
    <name type="scientific">Panagrolaimus sp. JU765</name>
    <dbReference type="NCBI Taxonomy" id="591449"/>
    <lineage>
        <taxon>Eukaryota</taxon>
        <taxon>Metazoa</taxon>
        <taxon>Ecdysozoa</taxon>
        <taxon>Nematoda</taxon>
        <taxon>Chromadorea</taxon>
        <taxon>Rhabditida</taxon>
        <taxon>Tylenchina</taxon>
        <taxon>Panagrolaimomorpha</taxon>
        <taxon>Panagrolaimoidea</taxon>
        <taxon>Panagrolaimidae</taxon>
        <taxon>Panagrolaimus</taxon>
    </lineage>
</organism>
<accession>A0AC34RA46</accession>
<dbReference type="Proteomes" id="UP000887576">
    <property type="component" value="Unplaced"/>
</dbReference>
<name>A0AC34RA46_9BILA</name>
<reference evidence="2" key="1">
    <citation type="submission" date="2022-11" db="UniProtKB">
        <authorList>
            <consortium name="WormBaseParasite"/>
        </authorList>
    </citation>
    <scope>IDENTIFICATION</scope>
</reference>
<evidence type="ECO:0000313" key="1">
    <source>
        <dbReference type="Proteomes" id="UP000887576"/>
    </source>
</evidence>
<dbReference type="WBParaSite" id="JU765_v2.g4794.t1">
    <property type="protein sequence ID" value="JU765_v2.g4794.t1"/>
    <property type="gene ID" value="JU765_v2.g4794"/>
</dbReference>
<proteinExistence type="predicted"/>
<evidence type="ECO:0000313" key="2">
    <source>
        <dbReference type="WBParaSite" id="JU765_v2.g4794.t1"/>
    </source>
</evidence>